<name>A0A7E4VZQ4_PANRE</name>
<protein>
    <submittedName>
        <fullName evidence="3">PH domain-containing protein</fullName>
    </submittedName>
</protein>
<dbReference type="WBParaSite" id="Pan_g513.t1">
    <property type="protein sequence ID" value="Pan_g513.t1"/>
    <property type="gene ID" value="Pan_g513"/>
</dbReference>
<dbReference type="Gene3D" id="2.30.29.30">
    <property type="entry name" value="Pleckstrin-homology domain (PH domain)/Phosphotyrosine-binding domain (PTB)"/>
    <property type="match status" value="1"/>
</dbReference>
<dbReference type="InterPro" id="IPR011993">
    <property type="entry name" value="PH-like_dom_sf"/>
</dbReference>
<dbReference type="AlphaFoldDB" id="A0A7E4VZQ4"/>
<evidence type="ECO:0000313" key="2">
    <source>
        <dbReference type="Proteomes" id="UP000492821"/>
    </source>
</evidence>
<reference evidence="3" key="2">
    <citation type="submission" date="2020-10" db="UniProtKB">
        <authorList>
            <consortium name="WormBaseParasite"/>
        </authorList>
    </citation>
    <scope>IDENTIFICATION</scope>
</reference>
<sequence length="385" mass="45441">MKKCIDDDESSFISDPLFQRLFRLFLLFAEPADPPPPSGTATTTKNRALQHISSAQAHFLVNELFRLVRPRCSAPLHIPQQPDRVTFRELIELCDLVFPDRKQLEPCVDRIFDRYVSQIVNKGFVMCRKIPSRMNCSFRRSPRPWKSYWCTIVPGTVFLWPLHKKTTVPNRQEIVLDANSMVHMGTFEEDRFTWQLYTSKHKYQFGHFDEIQRQHWFSDMNLVIEYRSKSDLFNFDREFSRRNENIGKEKDCSWKLALESENQRLTQLLNEERQALYDEEIVRELATRMLDEERDRSEQFEKQVVELETQLIHERNTCAELRDRLNSVTGDKPDDDISCKMQEQLNFGSCTPSSVYLDEYEACNEDSPTPQPTQLDYLIISTQSI</sequence>
<dbReference type="Proteomes" id="UP000492821">
    <property type="component" value="Unassembled WGS sequence"/>
</dbReference>
<reference evidence="2" key="1">
    <citation type="journal article" date="2013" name="Genetics">
        <title>The draft genome and transcriptome of Panagrellus redivivus are shaped by the harsh demands of a free-living lifestyle.</title>
        <authorList>
            <person name="Srinivasan J."/>
            <person name="Dillman A.R."/>
            <person name="Macchietto M.G."/>
            <person name="Heikkinen L."/>
            <person name="Lakso M."/>
            <person name="Fracchia K.M."/>
            <person name="Antoshechkin I."/>
            <person name="Mortazavi A."/>
            <person name="Wong G."/>
            <person name="Sternberg P.W."/>
        </authorList>
    </citation>
    <scope>NUCLEOTIDE SEQUENCE [LARGE SCALE GENOMIC DNA]</scope>
    <source>
        <strain evidence="2">MT8872</strain>
    </source>
</reference>
<evidence type="ECO:0000313" key="3">
    <source>
        <dbReference type="WBParaSite" id="Pan_g513.t1"/>
    </source>
</evidence>
<proteinExistence type="predicted"/>
<dbReference type="SUPFAM" id="SSF50729">
    <property type="entry name" value="PH domain-like"/>
    <property type="match status" value="1"/>
</dbReference>
<keyword evidence="2" id="KW-1185">Reference proteome</keyword>
<feature type="coiled-coil region" evidence="1">
    <location>
        <begin position="255"/>
        <end position="324"/>
    </location>
</feature>
<organism evidence="2 3">
    <name type="scientific">Panagrellus redivivus</name>
    <name type="common">Microworm</name>
    <dbReference type="NCBI Taxonomy" id="6233"/>
    <lineage>
        <taxon>Eukaryota</taxon>
        <taxon>Metazoa</taxon>
        <taxon>Ecdysozoa</taxon>
        <taxon>Nematoda</taxon>
        <taxon>Chromadorea</taxon>
        <taxon>Rhabditida</taxon>
        <taxon>Tylenchina</taxon>
        <taxon>Panagrolaimomorpha</taxon>
        <taxon>Panagrolaimoidea</taxon>
        <taxon>Panagrolaimidae</taxon>
        <taxon>Panagrellus</taxon>
    </lineage>
</organism>
<keyword evidence="1" id="KW-0175">Coiled coil</keyword>
<evidence type="ECO:0000256" key="1">
    <source>
        <dbReference type="SAM" id="Coils"/>
    </source>
</evidence>
<accession>A0A7E4VZQ4</accession>